<dbReference type="InterPro" id="IPR005303">
    <property type="entry name" value="MOCOS_middle"/>
</dbReference>
<dbReference type="Pfam" id="PF03476">
    <property type="entry name" value="MOSC_N"/>
    <property type="match status" value="1"/>
</dbReference>
<dbReference type="SUPFAM" id="SSF141673">
    <property type="entry name" value="MOSC N-terminal domain-like"/>
    <property type="match status" value="1"/>
</dbReference>
<protein>
    <recommendedName>
        <fullName evidence="2">MOSC domain-containing protein</fullName>
    </recommendedName>
</protein>
<feature type="domain" description="MOSC" evidence="2">
    <location>
        <begin position="172"/>
        <end position="340"/>
    </location>
</feature>
<dbReference type="AlphaFoldDB" id="A0AA38ILJ9"/>
<name>A0AA38ILJ9_9CUCU</name>
<dbReference type="EMBL" id="JALNTZ010000003">
    <property type="protein sequence ID" value="KAJ3657393.1"/>
    <property type="molecule type" value="Genomic_DNA"/>
</dbReference>
<dbReference type="PANTHER" id="PTHR14237">
    <property type="entry name" value="MOLYBDOPTERIN COFACTOR SULFURASE MOSC"/>
    <property type="match status" value="1"/>
</dbReference>
<keyword evidence="1" id="KW-0472">Membrane</keyword>
<organism evidence="3 4">
    <name type="scientific">Zophobas morio</name>
    <dbReference type="NCBI Taxonomy" id="2755281"/>
    <lineage>
        <taxon>Eukaryota</taxon>
        <taxon>Metazoa</taxon>
        <taxon>Ecdysozoa</taxon>
        <taxon>Arthropoda</taxon>
        <taxon>Hexapoda</taxon>
        <taxon>Insecta</taxon>
        <taxon>Pterygota</taxon>
        <taxon>Neoptera</taxon>
        <taxon>Endopterygota</taxon>
        <taxon>Coleoptera</taxon>
        <taxon>Polyphaga</taxon>
        <taxon>Cucujiformia</taxon>
        <taxon>Tenebrionidae</taxon>
        <taxon>Zophobas</taxon>
    </lineage>
</organism>
<dbReference type="Gene3D" id="2.40.33.20">
    <property type="entry name" value="PK beta-barrel domain-like"/>
    <property type="match status" value="1"/>
</dbReference>
<keyword evidence="4" id="KW-1185">Reference proteome</keyword>
<dbReference type="PROSITE" id="PS51340">
    <property type="entry name" value="MOSC"/>
    <property type="match status" value="1"/>
</dbReference>
<sequence>MGLSSVTQTVLVTTVVTAVTVVGAFIYKKWKQVKIPSNWERVGSVKKLHLYPLKSGHRVELQRAEVTEVGIKQTQDDEKAFQLRDRVLVVYGAKDNEFRTARTYPKMVFIDVSVHDENHFAIDAPTMRTLYVKIPSRDDSKVANVKWWQDERIQAIDCGDEAASWFSRYIIERDSGLRLGYNDASQRRDITKTHAKLLNYYKNLSNKSIGLFTDLTSVSLVNQHSVNDLNKRVGNSDITVEQFRHNIVVDGPDLQPYDEDTWDWIKIGDNVILRNVKDCTRCILTTIDPENGIRHPDREPLKTLEQYRKHSGPEKSPRLGNNLEVTRTGFISIGDPVYIARYETK</sequence>
<dbReference type="Proteomes" id="UP001168821">
    <property type="component" value="Unassembled WGS sequence"/>
</dbReference>
<dbReference type="InterPro" id="IPR011037">
    <property type="entry name" value="Pyrv_Knase-like_insert_dom_sf"/>
</dbReference>
<proteinExistence type="predicted"/>
<keyword evidence="1" id="KW-0812">Transmembrane</keyword>
<feature type="transmembrane region" description="Helical" evidence="1">
    <location>
        <begin position="6"/>
        <end position="27"/>
    </location>
</feature>
<dbReference type="GO" id="GO:0003824">
    <property type="term" value="F:catalytic activity"/>
    <property type="evidence" value="ECO:0007669"/>
    <property type="project" value="InterPro"/>
</dbReference>
<dbReference type="InterPro" id="IPR005302">
    <property type="entry name" value="MoCF_Sase_C"/>
</dbReference>
<dbReference type="Pfam" id="PF03473">
    <property type="entry name" value="MOSC"/>
    <property type="match status" value="1"/>
</dbReference>
<evidence type="ECO:0000313" key="3">
    <source>
        <dbReference type="EMBL" id="KAJ3657393.1"/>
    </source>
</evidence>
<evidence type="ECO:0000256" key="1">
    <source>
        <dbReference type="SAM" id="Phobius"/>
    </source>
</evidence>
<comment type="caution">
    <text evidence="3">The sequence shown here is derived from an EMBL/GenBank/DDBJ whole genome shotgun (WGS) entry which is preliminary data.</text>
</comment>
<dbReference type="GO" id="GO:0030170">
    <property type="term" value="F:pyridoxal phosphate binding"/>
    <property type="evidence" value="ECO:0007669"/>
    <property type="project" value="InterPro"/>
</dbReference>
<dbReference type="GO" id="GO:0030151">
    <property type="term" value="F:molybdenum ion binding"/>
    <property type="evidence" value="ECO:0007669"/>
    <property type="project" value="InterPro"/>
</dbReference>
<reference evidence="3" key="1">
    <citation type="journal article" date="2023" name="G3 (Bethesda)">
        <title>Whole genome assemblies of Zophobas morio and Tenebrio molitor.</title>
        <authorList>
            <person name="Kaur S."/>
            <person name="Stinson S.A."/>
            <person name="diCenzo G.C."/>
        </authorList>
    </citation>
    <scope>NUCLEOTIDE SEQUENCE</scope>
    <source>
        <strain evidence="3">QUZm001</strain>
    </source>
</reference>
<gene>
    <name evidence="3" type="ORF">Zmor_009200</name>
</gene>
<dbReference type="SUPFAM" id="SSF50800">
    <property type="entry name" value="PK beta-barrel domain-like"/>
    <property type="match status" value="1"/>
</dbReference>
<accession>A0AA38ILJ9</accession>
<evidence type="ECO:0000313" key="4">
    <source>
        <dbReference type="Proteomes" id="UP001168821"/>
    </source>
</evidence>
<keyword evidence="1" id="KW-1133">Transmembrane helix</keyword>
<evidence type="ECO:0000259" key="2">
    <source>
        <dbReference type="PROSITE" id="PS51340"/>
    </source>
</evidence>
<dbReference type="PANTHER" id="PTHR14237:SF19">
    <property type="entry name" value="MITOCHONDRIAL AMIDOXIME REDUCING COMPONENT 1"/>
    <property type="match status" value="1"/>
</dbReference>